<dbReference type="FunFam" id="3.40.30.50:FF:000001">
    <property type="entry name" value="15 kDa selenoprotein"/>
    <property type="match status" value="1"/>
</dbReference>
<protein>
    <recommendedName>
        <fullName evidence="6">Selenoprotein F</fullName>
    </recommendedName>
</protein>
<evidence type="ECO:0000256" key="1">
    <source>
        <dbReference type="ARBA" id="ARBA00004319"/>
    </source>
</evidence>
<dbReference type="InterPro" id="IPR039992">
    <property type="entry name" value="Sep15_SelM"/>
</dbReference>
<organism evidence="10 11">
    <name type="scientific">Polypedilum vanderplanki</name>
    <name type="common">Sleeping chironomid midge</name>
    <dbReference type="NCBI Taxonomy" id="319348"/>
    <lineage>
        <taxon>Eukaryota</taxon>
        <taxon>Metazoa</taxon>
        <taxon>Ecdysozoa</taxon>
        <taxon>Arthropoda</taxon>
        <taxon>Hexapoda</taxon>
        <taxon>Insecta</taxon>
        <taxon>Pterygota</taxon>
        <taxon>Neoptera</taxon>
        <taxon>Endopterygota</taxon>
        <taxon>Diptera</taxon>
        <taxon>Nematocera</taxon>
        <taxon>Chironomoidea</taxon>
        <taxon>Chironomidae</taxon>
        <taxon>Chironominae</taxon>
        <taxon>Polypedilum</taxon>
        <taxon>Polypedilum</taxon>
    </lineage>
</organism>
<evidence type="ECO:0000256" key="8">
    <source>
        <dbReference type="SAM" id="SignalP"/>
    </source>
</evidence>
<dbReference type="GO" id="GO:0005788">
    <property type="term" value="C:endoplasmic reticulum lumen"/>
    <property type="evidence" value="ECO:0007669"/>
    <property type="project" value="UniProtKB-SubCell"/>
</dbReference>
<keyword evidence="5" id="KW-0712">Selenocysteine</keyword>
<evidence type="ECO:0000259" key="9">
    <source>
        <dbReference type="Pfam" id="PF08806"/>
    </source>
</evidence>
<sequence>MKQFCASLILLMTYSVSLILSEFTDQDCRDLGFIKTQLLCSSCDNLKDFGLEAIKEQCLECCQKETGSSAGKKYHKAVLEVCTCKFGAYPQIQAFIKSERPSKFKNLQIKYLRGLDPQIKLYDKKGNLIETLSITKWNTDTVQEFFETHLENDSDSKTKQRSTSNEEDDDDYLRTNRI</sequence>
<dbReference type="OrthoDB" id="1910009at2759"/>
<name>A0A9J6C7S8_POLVA</name>
<feature type="domain" description="Selenoprotein F/M" evidence="9">
    <location>
        <begin position="76"/>
        <end position="150"/>
    </location>
</feature>
<proteinExistence type="inferred from homology"/>
<comment type="subcellular location">
    <subcellularLocation>
        <location evidence="1">Endoplasmic reticulum lumen</location>
    </subcellularLocation>
</comment>
<dbReference type="InterPro" id="IPR036249">
    <property type="entry name" value="Thioredoxin-like_sf"/>
</dbReference>
<dbReference type="PANTHER" id="PTHR13077:SF6">
    <property type="entry name" value="SELENOPROTEIN F"/>
    <property type="match status" value="1"/>
</dbReference>
<dbReference type="GO" id="GO:0051084">
    <property type="term" value="P:'de novo' post-translational protein folding"/>
    <property type="evidence" value="ECO:0007669"/>
    <property type="project" value="UniProtKB-ARBA"/>
</dbReference>
<dbReference type="PANTHER" id="PTHR13077">
    <property type="entry name" value="SELENOPROTEIN F"/>
    <property type="match status" value="1"/>
</dbReference>
<evidence type="ECO:0000256" key="2">
    <source>
        <dbReference type="ARBA" id="ARBA00005742"/>
    </source>
</evidence>
<dbReference type="SUPFAM" id="SSF52833">
    <property type="entry name" value="Thioredoxin-like"/>
    <property type="match status" value="1"/>
</dbReference>
<dbReference type="EMBL" id="JADBJN010000002">
    <property type="protein sequence ID" value="KAG5677997.1"/>
    <property type="molecule type" value="Genomic_DNA"/>
</dbReference>
<dbReference type="GO" id="GO:0016491">
    <property type="term" value="F:oxidoreductase activity"/>
    <property type="evidence" value="ECO:0007669"/>
    <property type="project" value="TreeGrafter"/>
</dbReference>
<reference evidence="10" key="1">
    <citation type="submission" date="2021-03" db="EMBL/GenBank/DDBJ databases">
        <title>Chromosome level genome of the anhydrobiotic midge Polypedilum vanderplanki.</title>
        <authorList>
            <person name="Yoshida Y."/>
            <person name="Kikawada T."/>
            <person name="Gusev O."/>
        </authorList>
    </citation>
    <scope>NUCLEOTIDE SEQUENCE</scope>
    <source>
        <strain evidence="10">NIAS01</strain>
        <tissue evidence="10">Whole body or cell culture</tissue>
    </source>
</reference>
<comment type="caution">
    <text evidence="10">The sequence shown here is derived from an EMBL/GenBank/DDBJ whole genome shotgun (WGS) entry which is preliminary data.</text>
</comment>
<evidence type="ECO:0000256" key="6">
    <source>
        <dbReference type="ARBA" id="ARBA00040775"/>
    </source>
</evidence>
<accession>A0A9J6C7S8</accession>
<dbReference type="AlphaFoldDB" id="A0A9J6C7S8"/>
<dbReference type="InterPro" id="IPR038219">
    <property type="entry name" value="Sep15/SelM_sf"/>
</dbReference>
<keyword evidence="4" id="KW-0256">Endoplasmic reticulum</keyword>
<evidence type="ECO:0000313" key="11">
    <source>
        <dbReference type="Proteomes" id="UP001107558"/>
    </source>
</evidence>
<gene>
    <name evidence="10" type="ORF">PVAND_007708</name>
</gene>
<dbReference type="Pfam" id="PF08806">
    <property type="entry name" value="Sep15_SelM"/>
    <property type="match status" value="1"/>
</dbReference>
<dbReference type="InterPro" id="IPR014912">
    <property type="entry name" value="Sep15_SelM_dom"/>
</dbReference>
<evidence type="ECO:0000256" key="5">
    <source>
        <dbReference type="ARBA" id="ARBA00022933"/>
    </source>
</evidence>
<evidence type="ECO:0000313" key="10">
    <source>
        <dbReference type="EMBL" id="KAG5677997.1"/>
    </source>
</evidence>
<feature type="region of interest" description="Disordered" evidence="7">
    <location>
        <begin position="153"/>
        <end position="178"/>
    </location>
</feature>
<keyword evidence="3 8" id="KW-0732">Signal</keyword>
<evidence type="ECO:0000256" key="4">
    <source>
        <dbReference type="ARBA" id="ARBA00022824"/>
    </source>
</evidence>
<dbReference type="Gene3D" id="3.40.30.50">
    <property type="entry name" value="Sep15/SelM thioredoxin-like domain, active-site redox motif"/>
    <property type="match status" value="1"/>
</dbReference>
<keyword evidence="11" id="KW-1185">Reference proteome</keyword>
<evidence type="ECO:0000256" key="7">
    <source>
        <dbReference type="SAM" id="MobiDB-lite"/>
    </source>
</evidence>
<dbReference type="Proteomes" id="UP001107558">
    <property type="component" value="Chromosome 2"/>
</dbReference>
<evidence type="ECO:0000256" key="3">
    <source>
        <dbReference type="ARBA" id="ARBA00022729"/>
    </source>
</evidence>
<comment type="similarity">
    <text evidence="2">Belongs to the selenoprotein M/F family.</text>
</comment>
<feature type="signal peptide" evidence="8">
    <location>
        <begin position="1"/>
        <end position="21"/>
    </location>
</feature>
<feature type="chain" id="PRO_5039917297" description="Selenoprotein F" evidence="8">
    <location>
        <begin position="22"/>
        <end position="178"/>
    </location>
</feature>